<dbReference type="SUPFAM" id="SSF51905">
    <property type="entry name" value="FAD/NAD(P)-binding domain"/>
    <property type="match status" value="1"/>
</dbReference>
<dbReference type="RefSeq" id="XP_056510017.1">
    <property type="nucleotide sequence ID" value="XM_056657217.1"/>
</dbReference>
<evidence type="ECO:0000256" key="5">
    <source>
        <dbReference type="ARBA" id="ARBA00023002"/>
    </source>
</evidence>
<accession>A0A9W9F1E6</accession>
<keyword evidence="6" id="KW-0472">Membrane</keyword>
<keyword evidence="6" id="KW-0812">Transmembrane</keyword>
<evidence type="ECO:0000313" key="7">
    <source>
        <dbReference type="EMBL" id="KAJ5091820.1"/>
    </source>
</evidence>
<dbReference type="Gene3D" id="3.50.50.60">
    <property type="entry name" value="FAD/NAD(P)-binding domain"/>
    <property type="match status" value="2"/>
</dbReference>
<dbReference type="GO" id="GO:0050661">
    <property type="term" value="F:NADP binding"/>
    <property type="evidence" value="ECO:0007669"/>
    <property type="project" value="InterPro"/>
</dbReference>
<keyword evidence="6" id="KW-1133">Transmembrane helix</keyword>
<comment type="similarity">
    <text evidence="2">Belongs to the FAD-binding monooxygenase family.</text>
</comment>
<reference evidence="7" key="1">
    <citation type="submission" date="2022-11" db="EMBL/GenBank/DDBJ databases">
        <authorList>
            <person name="Petersen C."/>
        </authorList>
    </citation>
    <scope>NUCLEOTIDE SEQUENCE</scope>
    <source>
        <strain evidence="7">IBT 34128</strain>
    </source>
</reference>
<evidence type="ECO:0000256" key="6">
    <source>
        <dbReference type="SAM" id="Phobius"/>
    </source>
</evidence>
<proteinExistence type="inferred from homology"/>
<evidence type="ECO:0000256" key="3">
    <source>
        <dbReference type="ARBA" id="ARBA00022630"/>
    </source>
</evidence>
<dbReference type="PANTHER" id="PTHR42877:SF4">
    <property type="entry name" value="FAD_NAD(P)-BINDING DOMAIN-CONTAINING PROTEIN-RELATED"/>
    <property type="match status" value="1"/>
</dbReference>
<protein>
    <submittedName>
        <fullName evidence="7">Uncharacterized protein</fullName>
    </submittedName>
</protein>
<keyword evidence="3" id="KW-0285">Flavoprotein</keyword>
<dbReference type="OrthoDB" id="74360at2759"/>
<evidence type="ECO:0000313" key="8">
    <source>
        <dbReference type="Proteomes" id="UP001141434"/>
    </source>
</evidence>
<evidence type="ECO:0000256" key="2">
    <source>
        <dbReference type="ARBA" id="ARBA00010139"/>
    </source>
</evidence>
<dbReference type="AlphaFoldDB" id="A0A9W9F1E6"/>
<dbReference type="EMBL" id="JAPMSZ010000009">
    <property type="protein sequence ID" value="KAJ5091820.1"/>
    <property type="molecule type" value="Genomic_DNA"/>
</dbReference>
<dbReference type="GeneID" id="81396386"/>
<keyword evidence="5" id="KW-0560">Oxidoreductase</keyword>
<comment type="caution">
    <text evidence="7">The sequence shown here is derived from an EMBL/GenBank/DDBJ whole genome shotgun (WGS) entry which is preliminary data.</text>
</comment>
<dbReference type="Proteomes" id="UP001141434">
    <property type="component" value="Unassembled WGS sequence"/>
</dbReference>
<dbReference type="PANTHER" id="PTHR42877">
    <property type="entry name" value="L-ORNITHINE N(5)-MONOOXYGENASE-RELATED"/>
    <property type="match status" value="1"/>
</dbReference>
<dbReference type="InterPro" id="IPR020946">
    <property type="entry name" value="Flavin_mOase-like"/>
</dbReference>
<evidence type="ECO:0000256" key="1">
    <source>
        <dbReference type="ARBA" id="ARBA00001974"/>
    </source>
</evidence>
<name>A0A9W9F1E6_9EURO</name>
<dbReference type="Pfam" id="PF00743">
    <property type="entry name" value="FMO-like"/>
    <property type="match status" value="1"/>
</dbReference>
<organism evidence="7 8">
    <name type="scientific">Penicillium alfredii</name>
    <dbReference type="NCBI Taxonomy" id="1506179"/>
    <lineage>
        <taxon>Eukaryota</taxon>
        <taxon>Fungi</taxon>
        <taxon>Dikarya</taxon>
        <taxon>Ascomycota</taxon>
        <taxon>Pezizomycotina</taxon>
        <taxon>Eurotiomycetes</taxon>
        <taxon>Eurotiomycetidae</taxon>
        <taxon>Eurotiales</taxon>
        <taxon>Aspergillaceae</taxon>
        <taxon>Penicillium</taxon>
    </lineage>
</organism>
<sequence>MSSPSTSRLPVGNKDFTNATVVIIGAGISGMCMAIDLIRRNQCHNFVILEKSSSVGGTWNDNKYPGCCCDVWSSLYSYSFAQNSSWSREYPGQEEIHVTTNPLYDLVAKKYGLYKHIRFNSTVDEARWDDDQSKWKVSVNVSGKKDAEFSKSYMIVSDFLVSAVGQLNWPREPNIPDLHEFQGKMMHSARWDWSYDFTGKRVAIIGNGATAAQIAPEVAPVASHLTIYQRTPNWVVPRRDRPISAFQRALLTYVPPLRWWKRSLQMDFREALYASVTDNDSYFSRMLRKYSTAMVKSQLTHKPELWDTLTPNYAPGCKRIIISDDYYLTLGRKNVDLETRPITWVTENGIEVEGGCVQQYDLIVLATGFRTVEFMYPIQIYGANGRSLADIWKTGARAYYGITVEDLPNFGMLYGPNTNLGHNSILLMIEAQSRYLNTLVDEVIQARQQGSTLILRPGLDAIEEYNDRLQAALRKTNFADPNCNSWYKTADGIITNNWSGTAVEYQNAVSAVEWQDYIAEGTGKDRVSKKKATKLGRVREESLLNNTSLLIGTVGVLATIVGYLFARPRLLKAS</sequence>
<dbReference type="InterPro" id="IPR036188">
    <property type="entry name" value="FAD/NAD-bd_sf"/>
</dbReference>
<gene>
    <name evidence="7" type="ORF">NUU61_006690</name>
</gene>
<feature type="transmembrane region" description="Helical" evidence="6">
    <location>
        <begin position="543"/>
        <end position="566"/>
    </location>
</feature>
<evidence type="ECO:0000256" key="4">
    <source>
        <dbReference type="ARBA" id="ARBA00022827"/>
    </source>
</evidence>
<dbReference type="GO" id="GO:0004499">
    <property type="term" value="F:N,N-dimethylaniline monooxygenase activity"/>
    <property type="evidence" value="ECO:0007669"/>
    <property type="project" value="InterPro"/>
</dbReference>
<dbReference type="InterPro" id="IPR051209">
    <property type="entry name" value="FAD-bind_Monooxygenase_sf"/>
</dbReference>
<keyword evidence="8" id="KW-1185">Reference proteome</keyword>
<reference evidence="7" key="2">
    <citation type="journal article" date="2023" name="IMA Fungus">
        <title>Comparative genomic study of the Penicillium genus elucidates a diverse pangenome and 15 lateral gene transfer events.</title>
        <authorList>
            <person name="Petersen C."/>
            <person name="Sorensen T."/>
            <person name="Nielsen M.R."/>
            <person name="Sondergaard T.E."/>
            <person name="Sorensen J.L."/>
            <person name="Fitzpatrick D.A."/>
            <person name="Frisvad J.C."/>
            <person name="Nielsen K.L."/>
        </authorList>
    </citation>
    <scope>NUCLEOTIDE SEQUENCE</scope>
    <source>
        <strain evidence="7">IBT 34128</strain>
    </source>
</reference>
<comment type="cofactor">
    <cofactor evidence="1">
        <name>FAD</name>
        <dbReference type="ChEBI" id="CHEBI:57692"/>
    </cofactor>
</comment>
<keyword evidence="4" id="KW-0274">FAD</keyword>
<dbReference type="GO" id="GO:0050660">
    <property type="term" value="F:flavin adenine dinucleotide binding"/>
    <property type="evidence" value="ECO:0007669"/>
    <property type="project" value="InterPro"/>
</dbReference>